<dbReference type="PROSITE" id="PS50090">
    <property type="entry name" value="MYB_LIKE"/>
    <property type="match status" value="1"/>
</dbReference>
<proteinExistence type="predicted"/>
<sequence>MKWTLKTKIALVENVRKYPFLYDGIQHTNRWLIPGTWDSIAEAVGNGATGDCCKRRWQILRNRYMAAIKLGNRVQPVGIEPHLKFVSPYLKPRVKPQTKCRPEETLEYCTKLTQIVREYPHLYFDSRTSSANIGEWQKVANRMGTEGTPEQFHLRWVKLRTRYCLHLRRGFNMKPSGIEQHLVFLDKQIATREKSQYVASKTRVNEAKTRAKMRRDAAVDAVLRHKHLQLDAEDEDTLFLFEFLQEMANMSDEEKLSFKLDALKQLEKCKS</sequence>
<dbReference type="InterPro" id="IPR001005">
    <property type="entry name" value="SANT/Myb"/>
</dbReference>
<dbReference type="Pfam" id="PF10545">
    <property type="entry name" value="MADF_DNA_bdg"/>
    <property type="match status" value="1"/>
</dbReference>
<name>A0A1Q3F6W1_CULTA</name>
<dbReference type="InterPro" id="IPR039353">
    <property type="entry name" value="TF_Adf1"/>
</dbReference>
<dbReference type="EMBL" id="GFDL01011740">
    <property type="protein sequence ID" value="JAV23305.1"/>
    <property type="molecule type" value="Transcribed_RNA"/>
</dbReference>
<evidence type="ECO:0000259" key="2">
    <source>
        <dbReference type="PROSITE" id="PS51029"/>
    </source>
</evidence>
<dbReference type="PANTHER" id="PTHR12243">
    <property type="entry name" value="MADF DOMAIN TRANSCRIPTION FACTOR"/>
    <property type="match status" value="1"/>
</dbReference>
<dbReference type="AlphaFoldDB" id="A0A1Q3F6W1"/>
<feature type="domain" description="MADF" evidence="2">
    <location>
        <begin position="10"/>
        <end position="91"/>
    </location>
</feature>
<evidence type="ECO:0000259" key="1">
    <source>
        <dbReference type="PROSITE" id="PS50090"/>
    </source>
</evidence>
<feature type="domain" description="Myb-like" evidence="1">
    <location>
        <begin position="1"/>
        <end position="61"/>
    </location>
</feature>
<dbReference type="PROSITE" id="PS51029">
    <property type="entry name" value="MADF"/>
    <property type="match status" value="1"/>
</dbReference>
<evidence type="ECO:0008006" key="4">
    <source>
        <dbReference type="Google" id="ProtNLM"/>
    </source>
</evidence>
<protein>
    <recommendedName>
        <fullName evidence="4">Alcohol dehydrogenase transcription factor myb/sant-like protein</fullName>
    </recommendedName>
</protein>
<dbReference type="PANTHER" id="PTHR12243:SF67">
    <property type="entry name" value="COREPRESSOR OF PANGOLIN, ISOFORM A-RELATED"/>
    <property type="match status" value="1"/>
</dbReference>
<dbReference type="SMART" id="SM00595">
    <property type="entry name" value="MADF"/>
    <property type="match status" value="2"/>
</dbReference>
<accession>A0A1Q3F6W1</accession>
<organism evidence="3">
    <name type="scientific">Culex tarsalis</name>
    <name type="common">Encephalitis mosquito</name>
    <dbReference type="NCBI Taxonomy" id="7177"/>
    <lineage>
        <taxon>Eukaryota</taxon>
        <taxon>Metazoa</taxon>
        <taxon>Ecdysozoa</taxon>
        <taxon>Arthropoda</taxon>
        <taxon>Hexapoda</taxon>
        <taxon>Insecta</taxon>
        <taxon>Pterygota</taxon>
        <taxon>Neoptera</taxon>
        <taxon>Endopterygota</taxon>
        <taxon>Diptera</taxon>
        <taxon>Nematocera</taxon>
        <taxon>Culicoidea</taxon>
        <taxon>Culicidae</taxon>
        <taxon>Culicinae</taxon>
        <taxon>Culicini</taxon>
        <taxon>Culex</taxon>
        <taxon>Culex</taxon>
    </lineage>
</organism>
<reference evidence="3" key="1">
    <citation type="submission" date="2017-01" db="EMBL/GenBank/DDBJ databases">
        <title>A deep insight into the sialotranscriptome of adult male and female Cluex tarsalis mosquitoes.</title>
        <authorList>
            <person name="Ribeiro J.M."/>
            <person name="Moreira F."/>
            <person name="Bernard K.A."/>
            <person name="Calvo E."/>
        </authorList>
    </citation>
    <scope>NUCLEOTIDE SEQUENCE</scope>
    <source>
        <strain evidence="3">Kern County</strain>
        <tissue evidence="3">Salivary glands</tissue>
    </source>
</reference>
<evidence type="ECO:0000313" key="3">
    <source>
        <dbReference type="EMBL" id="JAV23305.1"/>
    </source>
</evidence>
<dbReference type="InterPro" id="IPR006578">
    <property type="entry name" value="MADF-dom"/>
</dbReference>